<keyword evidence="2" id="KW-1185">Reference proteome</keyword>
<evidence type="ECO:0000313" key="1">
    <source>
        <dbReference type="EMBL" id="CAH2079576.1"/>
    </source>
</evidence>
<organism evidence="1 2">
    <name type="scientific">Thlaspi arvense</name>
    <name type="common">Field penny-cress</name>
    <dbReference type="NCBI Taxonomy" id="13288"/>
    <lineage>
        <taxon>Eukaryota</taxon>
        <taxon>Viridiplantae</taxon>
        <taxon>Streptophyta</taxon>
        <taxon>Embryophyta</taxon>
        <taxon>Tracheophyta</taxon>
        <taxon>Spermatophyta</taxon>
        <taxon>Magnoliopsida</taxon>
        <taxon>eudicotyledons</taxon>
        <taxon>Gunneridae</taxon>
        <taxon>Pentapetalae</taxon>
        <taxon>rosids</taxon>
        <taxon>malvids</taxon>
        <taxon>Brassicales</taxon>
        <taxon>Brassicaceae</taxon>
        <taxon>Thlaspideae</taxon>
        <taxon>Thlaspi</taxon>
    </lineage>
</organism>
<protein>
    <submittedName>
        <fullName evidence="1">Uncharacterized protein</fullName>
    </submittedName>
</protein>
<name>A0AAU9T6A6_THLAR</name>
<dbReference type="AlphaFoldDB" id="A0AAU9T6A6"/>
<feature type="non-terminal residue" evidence="1">
    <location>
        <position position="1"/>
    </location>
</feature>
<reference evidence="1 2" key="1">
    <citation type="submission" date="2022-03" db="EMBL/GenBank/DDBJ databases">
        <authorList>
            <person name="Nunn A."/>
            <person name="Chopra R."/>
            <person name="Nunn A."/>
            <person name="Contreras Garrido A."/>
        </authorList>
    </citation>
    <scope>NUCLEOTIDE SEQUENCE [LARGE SCALE GENOMIC DNA]</scope>
</reference>
<evidence type="ECO:0000313" key="2">
    <source>
        <dbReference type="Proteomes" id="UP000836841"/>
    </source>
</evidence>
<accession>A0AAU9T6A6</accession>
<gene>
    <name evidence="1" type="ORF">TAV2_LOCUS25152</name>
</gene>
<sequence>LTLQISSLLSILRCETITSNLEISNASKVPFSPWSTSIPAPPRLYCSMATLQVMEHGSLSDNEAELVSVSNKNDYYMYSMFWIVKVYTEDLPAKLLILLDPLLLRLSRKSI</sequence>
<dbReference type="Proteomes" id="UP000836841">
    <property type="component" value="Chromosome 7"/>
</dbReference>
<proteinExistence type="predicted"/>
<dbReference type="EMBL" id="OU466863">
    <property type="protein sequence ID" value="CAH2079576.1"/>
    <property type="molecule type" value="Genomic_DNA"/>
</dbReference>